<dbReference type="Proteomes" id="UP000798662">
    <property type="component" value="Chromosome 1"/>
</dbReference>
<evidence type="ECO:0000313" key="2">
    <source>
        <dbReference type="Proteomes" id="UP000798662"/>
    </source>
</evidence>
<proteinExistence type="predicted"/>
<dbReference type="EMBL" id="CM020618">
    <property type="protein sequence ID" value="KAK1861049.1"/>
    <property type="molecule type" value="Genomic_DNA"/>
</dbReference>
<keyword evidence="2" id="KW-1185">Reference proteome</keyword>
<organism evidence="1 2">
    <name type="scientific">Pyropia yezoensis</name>
    <name type="common">Susabi-nori</name>
    <name type="synonym">Porphyra yezoensis</name>
    <dbReference type="NCBI Taxonomy" id="2788"/>
    <lineage>
        <taxon>Eukaryota</taxon>
        <taxon>Rhodophyta</taxon>
        <taxon>Bangiophyceae</taxon>
        <taxon>Bangiales</taxon>
        <taxon>Bangiaceae</taxon>
        <taxon>Pyropia</taxon>
    </lineage>
</organism>
<evidence type="ECO:0000313" key="1">
    <source>
        <dbReference type="EMBL" id="KAK1861049.1"/>
    </source>
</evidence>
<name>A0ACC3BSQ6_PYRYE</name>
<comment type="caution">
    <text evidence="1">The sequence shown here is derived from an EMBL/GenBank/DDBJ whole genome shotgun (WGS) entry which is preliminary data.</text>
</comment>
<accession>A0ACC3BSQ6</accession>
<gene>
    <name evidence="1" type="ORF">I4F81_003633</name>
</gene>
<protein>
    <submittedName>
        <fullName evidence="1">Uncharacterized protein</fullName>
    </submittedName>
</protein>
<reference evidence="1" key="1">
    <citation type="submission" date="2019-11" db="EMBL/GenBank/DDBJ databases">
        <title>Nori genome reveals adaptations in red seaweeds to the harsh intertidal environment.</title>
        <authorList>
            <person name="Wang D."/>
            <person name="Mao Y."/>
        </authorList>
    </citation>
    <scope>NUCLEOTIDE SEQUENCE</scope>
    <source>
        <tissue evidence="1">Gametophyte</tissue>
    </source>
</reference>
<sequence length="396" mass="39174">MAPMGDAPAFPPPPPLLAGTATGGPLPGHSLLRHAAGLPVPAQPLARPPAGRRPRPPLPVVARWLLSPPPSTPSPPPMPPSSLTPTTAPRMAHSPPPPPLLGRRAVLAAALATAAATTAAAVGAPRAAAAAEGPSAPAVATATSAGGAAPTHMSAAGSGGASPRSSSPPLSPSNPMAAALQPAAVPAIGVTLRVPPAWGRDTVVTTARFVSATGGHGPSAAWQNVADPRENLSVVVAPVSPGASLGSIGPPAAFGRRLAATLSVPVGAAGLVRSGLGAAAPMARRAVLLMARSRGEVRGGGAATATATATTAPTATTVGATAATTVNAAMAGGGSDQGLYYEIEYEVITPMWRRRNISAVCIKHDRLYTLNVQAPGERWEELAPMMRAVAASFSVQ</sequence>